<dbReference type="AlphaFoldDB" id="A0A0F9WDW8"/>
<name>A0A0F9WDW8_9ZZZZ</name>
<reference evidence="1" key="1">
    <citation type="journal article" date="2015" name="Nature">
        <title>Complex archaea that bridge the gap between prokaryotes and eukaryotes.</title>
        <authorList>
            <person name="Spang A."/>
            <person name="Saw J.H."/>
            <person name="Jorgensen S.L."/>
            <person name="Zaremba-Niedzwiedzka K."/>
            <person name="Martijn J."/>
            <person name="Lind A.E."/>
            <person name="van Eijk R."/>
            <person name="Schleper C."/>
            <person name="Guy L."/>
            <person name="Ettema T.J."/>
        </authorList>
    </citation>
    <scope>NUCLEOTIDE SEQUENCE</scope>
</reference>
<protein>
    <submittedName>
        <fullName evidence="1">Uncharacterized protein</fullName>
    </submittedName>
</protein>
<accession>A0A0F9WDW8</accession>
<evidence type="ECO:0000313" key="1">
    <source>
        <dbReference type="EMBL" id="KKN76428.1"/>
    </source>
</evidence>
<proteinExistence type="predicted"/>
<gene>
    <name evidence="1" type="ORF">LCGC14_0371140</name>
</gene>
<sequence length="89" mass="9978">MNVGDKVVCIKTVNTLGISAGKEYLIYSVTKCCSIISIYVHKNMNGSTTCTTCDRDLRSFYANSKFFAPLEDWQQAEEAVEELLETIEV</sequence>
<organism evidence="1">
    <name type="scientific">marine sediment metagenome</name>
    <dbReference type="NCBI Taxonomy" id="412755"/>
    <lineage>
        <taxon>unclassified sequences</taxon>
        <taxon>metagenomes</taxon>
        <taxon>ecological metagenomes</taxon>
    </lineage>
</organism>
<dbReference type="EMBL" id="LAZR01000296">
    <property type="protein sequence ID" value="KKN76428.1"/>
    <property type="molecule type" value="Genomic_DNA"/>
</dbReference>
<comment type="caution">
    <text evidence="1">The sequence shown here is derived from an EMBL/GenBank/DDBJ whole genome shotgun (WGS) entry which is preliminary data.</text>
</comment>